<organism evidence="1 2">
    <name type="scientific">Apiospora saccharicola</name>
    <dbReference type="NCBI Taxonomy" id="335842"/>
    <lineage>
        <taxon>Eukaryota</taxon>
        <taxon>Fungi</taxon>
        <taxon>Dikarya</taxon>
        <taxon>Ascomycota</taxon>
        <taxon>Pezizomycotina</taxon>
        <taxon>Sordariomycetes</taxon>
        <taxon>Xylariomycetidae</taxon>
        <taxon>Amphisphaeriales</taxon>
        <taxon>Apiosporaceae</taxon>
        <taxon>Apiospora</taxon>
    </lineage>
</organism>
<comment type="caution">
    <text evidence="1">The sequence shown here is derived from an EMBL/GenBank/DDBJ whole genome shotgun (WGS) entry which is preliminary data.</text>
</comment>
<dbReference type="InterPro" id="IPR009097">
    <property type="entry name" value="Cyclic_Pdiesterase"/>
</dbReference>
<dbReference type="Proteomes" id="UP001446871">
    <property type="component" value="Unassembled WGS sequence"/>
</dbReference>
<evidence type="ECO:0000313" key="2">
    <source>
        <dbReference type="Proteomes" id="UP001446871"/>
    </source>
</evidence>
<dbReference type="InterPro" id="IPR012386">
    <property type="entry name" value="Cyclic-nucl_3Pdiesterase"/>
</dbReference>
<proteinExistence type="predicted"/>
<name>A0ABR1VNT5_9PEZI</name>
<dbReference type="Pfam" id="PF07823">
    <property type="entry name" value="CPDase"/>
    <property type="match status" value="1"/>
</dbReference>
<accession>A0ABR1VNT5</accession>
<dbReference type="Gene3D" id="3.90.1140.10">
    <property type="entry name" value="Cyclic phosphodiesterase"/>
    <property type="match status" value="1"/>
</dbReference>
<dbReference type="PANTHER" id="PTHR28141:SF1">
    <property type="entry name" value="2',3'-CYCLIC-NUCLEOTIDE 3'-PHOSPHODIESTERASE"/>
    <property type="match status" value="1"/>
</dbReference>
<evidence type="ECO:0008006" key="3">
    <source>
        <dbReference type="Google" id="ProtNLM"/>
    </source>
</evidence>
<reference evidence="1 2" key="1">
    <citation type="submission" date="2023-01" db="EMBL/GenBank/DDBJ databases">
        <title>Analysis of 21 Apiospora genomes using comparative genomics revels a genus with tremendous synthesis potential of carbohydrate active enzymes and secondary metabolites.</title>
        <authorList>
            <person name="Sorensen T."/>
        </authorList>
    </citation>
    <scope>NUCLEOTIDE SEQUENCE [LARGE SCALE GENOMIC DNA]</scope>
    <source>
        <strain evidence="1 2">CBS 83171</strain>
    </source>
</reference>
<keyword evidence="2" id="KW-1185">Reference proteome</keyword>
<evidence type="ECO:0000313" key="1">
    <source>
        <dbReference type="EMBL" id="KAK8072863.1"/>
    </source>
</evidence>
<dbReference type="EMBL" id="JAQQWM010000003">
    <property type="protein sequence ID" value="KAK8072863.1"/>
    <property type="molecule type" value="Genomic_DNA"/>
</dbReference>
<dbReference type="PANTHER" id="PTHR28141">
    <property type="entry name" value="2',3'-CYCLIC-NUCLEOTIDE 3'-PHOSPHODIESTERASE"/>
    <property type="match status" value="1"/>
</dbReference>
<dbReference type="SUPFAM" id="SSF55144">
    <property type="entry name" value="LigT-like"/>
    <property type="match status" value="1"/>
</dbReference>
<protein>
    <recommendedName>
        <fullName evidence="3">2',3'-cyclic-nucleotide 3'-phosphodiesterase</fullName>
    </recommendedName>
</protein>
<gene>
    <name evidence="1" type="ORF">PG996_006211</name>
</gene>
<feature type="non-terminal residue" evidence="1">
    <location>
        <position position="1"/>
    </location>
</feature>
<sequence>RKKTIRNARLISLARAAPLAPLHATIAELIERTLPAAFPGLTGPTFAPHMTLTSNIDPAVYGDDPQAWLDAAPWPRATDVDVRLEKVATQDIFFRRCFLKVAFEKGVRDIAGLARAVGVNGEGYQIGPVTEKWLEEWREAFGPHVSLIYGENPIDDQKLGEISMAVEEAGVSLSSSSSPKQADASADQRGGWKGGVVWLVPTDRPISEWKPIATRTLD</sequence>